<dbReference type="Pfam" id="PF13365">
    <property type="entry name" value="Trypsin_2"/>
    <property type="match status" value="1"/>
</dbReference>
<gene>
    <name evidence="3" type="ORF">W911_12205</name>
</gene>
<dbReference type="Gene3D" id="2.40.10.10">
    <property type="entry name" value="Trypsin-like serine proteases"/>
    <property type="match status" value="2"/>
</dbReference>
<dbReference type="Gene3D" id="2.60.200.20">
    <property type="match status" value="2"/>
</dbReference>
<dbReference type="SUPFAM" id="SSF50494">
    <property type="entry name" value="Trypsin-like serine proteases"/>
    <property type="match status" value="1"/>
</dbReference>
<organism evidence="3 4">
    <name type="scientific">Hyphomicrobium nitrativorans NL23</name>
    <dbReference type="NCBI Taxonomy" id="1029756"/>
    <lineage>
        <taxon>Bacteria</taxon>
        <taxon>Pseudomonadati</taxon>
        <taxon>Pseudomonadota</taxon>
        <taxon>Alphaproteobacteria</taxon>
        <taxon>Hyphomicrobiales</taxon>
        <taxon>Hyphomicrobiaceae</taxon>
        <taxon>Hyphomicrobium</taxon>
    </lineage>
</organism>
<evidence type="ECO:0000259" key="2">
    <source>
        <dbReference type="PROSITE" id="PS50006"/>
    </source>
</evidence>
<dbReference type="PANTHER" id="PTHR23308">
    <property type="entry name" value="NUCLEAR INHIBITOR OF PROTEIN PHOSPHATASE-1"/>
    <property type="match status" value="1"/>
</dbReference>
<feature type="domain" description="FHA" evidence="2">
    <location>
        <begin position="474"/>
        <end position="525"/>
    </location>
</feature>
<evidence type="ECO:0000313" key="4">
    <source>
        <dbReference type="Proteomes" id="UP000018542"/>
    </source>
</evidence>
<keyword evidence="1" id="KW-0472">Membrane</keyword>
<reference evidence="3 4" key="1">
    <citation type="journal article" date="2014" name="Genome Announc.">
        <title>Complete Genome Sequence of Hyphomicrobium nitrativorans Strain NL23, a Denitrifying Bacterium Isolated from Biofilm of a Methanol-Fed Denitrification System Treating Seawater at the Montreal Biodome.</title>
        <authorList>
            <person name="Martineau C."/>
            <person name="Villeneuve C."/>
            <person name="Mauffrey F."/>
            <person name="Villemur R."/>
        </authorList>
    </citation>
    <scope>NUCLEOTIDE SEQUENCE [LARGE SCALE GENOMIC DNA]</scope>
    <source>
        <strain evidence="3">NL23</strain>
    </source>
</reference>
<dbReference type="Proteomes" id="UP000018542">
    <property type="component" value="Chromosome"/>
</dbReference>
<keyword evidence="1" id="KW-0812">Transmembrane</keyword>
<dbReference type="AlphaFoldDB" id="V5SH85"/>
<dbReference type="InterPro" id="IPR008984">
    <property type="entry name" value="SMAD_FHA_dom_sf"/>
</dbReference>
<evidence type="ECO:0000313" key="3">
    <source>
        <dbReference type="EMBL" id="AHB50251.1"/>
    </source>
</evidence>
<feature type="transmembrane region" description="Helical" evidence="1">
    <location>
        <begin position="271"/>
        <end position="292"/>
    </location>
</feature>
<dbReference type="InterPro" id="IPR043504">
    <property type="entry name" value="Peptidase_S1_PA_chymotrypsin"/>
</dbReference>
<dbReference type="PROSITE" id="PS50006">
    <property type="entry name" value="FHA_DOMAIN"/>
    <property type="match status" value="2"/>
</dbReference>
<keyword evidence="4" id="KW-1185">Reference proteome</keyword>
<dbReference type="HOGENOM" id="CLU_492419_0_0_5"/>
<feature type="domain" description="FHA" evidence="2">
    <location>
        <begin position="358"/>
        <end position="409"/>
    </location>
</feature>
<dbReference type="InterPro" id="IPR001940">
    <property type="entry name" value="Peptidase_S1C"/>
</dbReference>
<name>V5SH85_9HYPH</name>
<dbReference type="RefSeq" id="WP_023787781.1">
    <property type="nucleotide sequence ID" value="NC_022997.1"/>
</dbReference>
<dbReference type="OrthoDB" id="9766361at2"/>
<dbReference type="InterPro" id="IPR050923">
    <property type="entry name" value="Cell_Proc_Reg/RNA_Proc"/>
</dbReference>
<dbReference type="SUPFAM" id="SSF49879">
    <property type="entry name" value="SMAD/FHA domain"/>
    <property type="match status" value="2"/>
</dbReference>
<dbReference type="GO" id="GO:0006508">
    <property type="term" value="P:proteolysis"/>
    <property type="evidence" value="ECO:0007669"/>
    <property type="project" value="InterPro"/>
</dbReference>
<protein>
    <recommendedName>
        <fullName evidence="2">FHA domain-containing protein</fullName>
    </recommendedName>
</protein>
<evidence type="ECO:0000256" key="1">
    <source>
        <dbReference type="SAM" id="Phobius"/>
    </source>
</evidence>
<dbReference type="Pfam" id="PF00498">
    <property type="entry name" value="FHA"/>
    <property type="match status" value="2"/>
</dbReference>
<dbReference type="GO" id="GO:0004252">
    <property type="term" value="F:serine-type endopeptidase activity"/>
    <property type="evidence" value="ECO:0007669"/>
    <property type="project" value="InterPro"/>
</dbReference>
<dbReference type="SMART" id="SM00240">
    <property type="entry name" value="FHA"/>
    <property type="match status" value="2"/>
</dbReference>
<dbReference type="PATRIC" id="fig|1029756.8.peg.2535"/>
<dbReference type="InterPro" id="IPR009003">
    <property type="entry name" value="Peptidase_S1_PA"/>
</dbReference>
<dbReference type="STRING" id="1029756.W911_12205"/>
<dbReference type="CDD" id="cd00060">
    <property type="entry name" value="FHA"/>
    <property type="match status" value="2"/>
</dbReference>
<dbReference type="InterPro" id="IPR000253">
    <property type="entry name" value="FHA_dom"/>
</dbReference>
<keyword evidence="1" id="KW-1133">Transmembrane helix</keyword>
<accession>V5SH85</accession>
<dbReference type="PRINTS" id="PR00834">
    <property type="entry name" value="PROTEASES2C"/>
</dbReference>
<dbReference type="KEGG" id="hni:W911_12205"/>
<proteinExistence type="predicted"/>
<sequence>MAFWERRTRSGPLLRALCVAFGVLLAIAGPWNALAFDARHIEPSVYKIYSFIPEEGNQYSISSGSGFLVSGRRQVVTNVHVVEGGERIYIAFLEKGEAKLVEARRTESRPDVDLALLEAREDLPGIPLTLGEYEPDKLAEVIAIGFPGAANLNKELVPETDVRGVPLTDLESTLTTGIVSRMTFTNLKLNPGQLVSARTVQHNSAINPGSSGGPLLDACGNVVGINTLQGVNAQGLFFSIHVSELARFLGDAKLRYASTTRPCAKGAFASAFAPLFVGLTAALALAATLFFFRRENAVAVIGAAAARLTSHPSVVEAREHIRGLMLRLSSAGGAPAALYLRRENGGPSLRLDAGDRPRIVGRGPGVDIVVADDTVSKVHASLAYDRGTRRLRVRDLGSSNGTFVDGARVSSADASIGAHLRLGTVDYTLAFEPAEEEDAAGGWMLSGFDASGRAVQFTLEPTRDPRGSAKTTAWTLGRDPSRADFVIDDPSVSSLHAEFVFESGDILRLRDAGSMNGTHIDGQSIGKNTVTLDTAGQDIAFGAARLRLSRRAS</sequence>
<dbReference type="EMBL" id="CP006912">
    <property type="protein sequence ID" value="AHB50251.1"/>
    <property type="molecule type" value="Genomic_DNA"/>
</dbReference>